<feature type="transmembrane region" description="Helical" evidence="8">
    <location>
        <begin position="125"/>
        <end position="144"/>
    </location>
</feature>
<dbReference type="GO" id="GO:0005886">
    <property type="term" value="C:plasma membrane"/>
    <property type="evidence" value="ECO:0007669"/>
    <property type="project" value="UniProtKB-SubCell"/>
</dbReference>
<feature type="transmembrane region" description="Helical" evidence="8">
    <location>
        <begin position="180"/>
        <end position="198"/>
    </location>
</feature>
<dbReference type="InterPro" id="IPR000620">
    <property type="entry name" value="EamA_dom"/>
</dbReference>
<sequence length="330" mass="35557">MSAKIGIASAATAFAIFGIYPVYFKQLPDVPPFQLACHRMLWSFVTLLPLFLSQVEWKTFRDSALQPKVLGAYFVSGIAIGGLWLLYQWGIAEGHIIEISLGFFMNPIFTVLAAVFVLKERLRVWQWVSVGLAILGVLVIAIAYGKFPWLSISIGSLLALYGFVKSTTPLTAVESVTIEMAYLFLPALAYLVACQVQGTGAFGHVSATQHVLLVLSGVVTVVPLLLFGYAAHLIPFSLLGLIQYIGPMLNFILGAGVYHEPFSTSKLIGFILVWLALATYGIEGLVVKKPSSSAAIPIATPTESDLAAKDGAETLPSTPTGDFSLVELEV</sequence>
<evidence type="ECO:0000256" key="7">
    <source>
        <dbReference type="ARBA" id="ARBA00023136"/>
    </source>
</evidence>
<feature type="transmembrane region" description="Helical" evidence="8">
    <location>
        <begin position="236"/>
        <end position="255"/>
    </location>
</feature>
<evidence type="ECO:0000256" key="1">
    <source>
        <dbReference type="ARBA" id="ARBA00004651"/>
    </source>
</evidence>
<protein>
    <recommendedName>
        <fullName evidence="9">EamA domain-containing protein</fullName>
    </recommendedName>
</protein>
<dbReference type="InterPro" id="IPR037185">
    <property type="entry name" value="EmrE-like"/>
</dbReference>
<keyword evidence="5 8" id="KW-0812">Transmembrane</keyword>
<gene>
    <name evidence="10" type="ORF">Ae201684_012106</name>
    <name evidence="11" type="ORF">Ae201684_012107</name>
</gene>
<evidence type="ECO:0000256" key="5">
    <source>
        <dbReference type="ARBA" id="ARBA00022692"/>
    </source>
</evidence>
<keyword evidence="12" id="KW-1185">Reference proteome</keyword>
<evidence type="ECO:0000256" key="2">
    <source>
        <dbReference type="ARBA" id="ARBA00007362"/>
    </source>
</evidence>
<evidence type="ECO:0000313" key="12">
    <source>
        <dbReference type="Proteomes" id="UP000481153"/>
    </source>
</evidence>
<dbReference type="Pfam" id="PF00892">
    <property type="entry name" value="EamA"/>
    <property type="match status" value="1"/>
</dbReference>
<name>A0A6G0WSE8_9STRA</name>
<keyword evidence="4" id="KW-1003">Cell membrane</keyword>
<feature type="transmembrane region" description="Helical" evidence="8">
    <location>
        <begin position="40"/>
        <end position="57"/>
    </location>
</feature>
<feature type="transmembrane region" description="Helical" evidence="8">
    <location>
        <begin position="210"/>
        <end position="229"/>
    </location>
</feature>
<feature type="transmembrane region" description="Helical" evidence="8">
    <location>
        <begin position="267"/>
        <end position="287"/>
    </location>
</feature>
<dbReference type="VEuPathDB" id="FungiDB:AeMF1_005955"/>
<evidence type="ECO:0000256" key="8">
    <source>
        <dbReference type="SAM" id="Phobius"/>
    </source>
</evidence>
<comment type="caution">
    <text evidence="11">The sequence shown here is derived from an EMBL/GenBank/DDBJ whole genome shotgun (WGS) entry which is preliminary data.</text>
</comment>
<feature type="transmembrane region" description="Helical" evidence="8">
    <location>
        <begin position="99"/>
        <end position="118"/>
    </location>
</feature>
<dbReference type="PANTHER" id="PTHR22911:SF137">
    <property type="entry name" value="SOLUTE CARRIER FAMILY 35 MEMBER G2-RELATED"/>
    <property type="match status" value="1"/>
</dbReference>
<dbReference type="PANTHER" id="PTHR22911">
    <property type="entry name" value="ACYL-MALONYL CONDENSING ENZYME-RELATED"/>
    <property type="match status" value="1"/>
</dbReference>
<dbReference type="EMBL" id="VJMJ01000154">
    <property type="protein sequence ID" value="KAF0730405.1"/>
    <property type="molecule type" value="Genomic_DNA"/>
</dbReference>
<dbReference type="InterPro" id="IPR004626">
    <property type="entry name" value="RarD"/>
</dbReference>
<dbReference type="AlphaFoldDB" id="A0A6G0WSE8"/>
<evidence type="ECO:0000313" key="11">
    <source>
        <dbReference type="EMBL" id="KAF0730405.1"/>
    </source>
</evidence>
<evidence type="ECO:0000259" key="9">
    <source>
        <dbReference type="Pfam" id="PF00892"/>
    </source>
</evidence>
<keyword evidence="6 8" id="KW-1133">Transmembrane helix</keyword>
<reference evidence="11 12" key="1">
    <citation type="submission" date="2019-07" db="EMBL/GenBank/DDBJ databases">
        <title>Genomics analysis of Aphanomyces spp. identifies a new class of oomycete effector associated with host adaptation.</title>
        <authorList>
            <person name="Gaulin E."/>
        </authorList>
    </citation>
    <scope>NUCLEOTIDE SEQUENCE [LARGE SCALE GENOMIC DNA]</scope>
    <source>
        <strain evidence="11 12">ATCC 201684</strain>
    </source>
</reference>
<evidence type="ECO:0000256" key="6">
    <source>
        <dbReference type="ARBA" id="ARBA00022989"/>
    </source>
</evidence>
<evidence type="ECO:0000256" key="3">
    <source>
        <dbReference type="ARBA" id="ARBA00022448"/>
    </source>
</evidence>
<feature type="domain" description="EamA" evidence="9">
    <location>
        <begin position="5"/>
        <end position="141"/>
    </location>
</feature>
<comment type="similarity">
    <text evidence="2">Belongs to the EamA transporter family.</text>
</comment>
<evidence type="ECO:0000256" key="4">
    <source>
        <dbReference type="ARBA" id="ARBA00022475"/>
    </source>
</evidence>
<evidence type="ECO:0000313" key="10">
    <source>
        <dbReference type="EMBL" id="KAF0730404.1"/>
    </source>
</evidence>
<organism evidence="11 12">
    <name type="scientific">Aphanomyces euteiches</name>
    <dbReference type="NCBI Taxonomy" id="100861"/>
    <lineage>
        <taxon>Eukaryota</taxon>
        <taxon>Sar</taxon>
        <taxon>Stramenopiles</taxon>
        <taxon>Oomycota</taxon>
        <taxon>Saprolegniomycetes</taxon>
        <taxon>Saprolegniales</taxon>
        <taxon>Verrucalvaceae</taxon>
        <taxon>Aphanomyces</taxon>
    </lineage>
</organism>
<feature type="transmembrane region" description="Helical" evidence="8">
    <location>
        <begin position="69"/>
        <end position="87"/>
    </location>
</feature>
<accession>A0A6G0WSE8</accession>
<proteinExistence type="inferred from homology"/>
<dbReference type="NCBIfam" id="TIGR00688">
    <property type="entry name" value="rarD"/>
    <property type="match status" value="1"/>
</dbReference>
<keyword evidence="3" id="KW-0813">Transport</keyword>
<keyword evidence="7 8" id="KW-0472">Membrane</keyword>
<dbReference type="EMBL" id="VJMJ01000154">
    <property type="protein sequence ID" value="KAF0730404.1"/>
    <property type="molecule type" value="Genomic_DNA"/>
</dbReference>
<dbReference type="Proteomes" id="UP000481153">
    <property type="component" value="Unassembled WGS sequence"/>
</dbReference>
<dbReference type="SUPFAM" id="SSF103481">
    <property type="entry name" value="Multidrug resistance efflux transporter EmrE"/>
    <property type="match status" value="2"/>
</dbReference>
<feature type="transmembrane region" description="Helical" evidence="8">
    <location>
        <begin position="150"/>
        <end position="168"/>
    </location>
</feature>
<comment type="subcellular location">
    <subcellularLocation>
        <location evidence="1">Cell membrane</location>
        <topology evidence="1">Multi-pass membrane protein</topology>
    </subcellularLocation>
</comment>